<dbReference type="InterPro" id="IPR001251">
    <property type="entry name" value="CRAL-TRIO_dom"/>
</dbReference>
<keyword evidence="1" id="KW-1133">Transmembrane helix</keyword>
<evidence type="ECO:0000313" key="4">
    <source>
        <dbReference type="Proteomes" id="UP000050794"/>
    </source>
</evidence>
<dbReference type="WBParaSite" id="TCNE_0000148401-mRNA-1">
    <property type="protein sequence ID" value="TCNE_0000148401-mRNA-1"/>
    <property type="gene ID" value="TCNE_0000148401"/>
</dbReference>
<accession>A0A183TZ15</accession>
<sequence>MKFLLRAFKYYYPCCLASLLVFENPTVLNASWKLVRSWMDAEMQHIFHHVTRASLPDLVPFECLPLHMGGKVRLYSLFFRSRQSIFIVFVNALMLTNIIVYLMRSTDHSNKHAHYR</sequence>
<feature type="transmembrane region" description="Helical" evidence="1">
    <location>
        <begin position="84"/>
        <end position="103"/>
    </location>
</feature>
<gene>
    <name evidence="3" type="ORF">TCNE_LOCUS1485</name>
</gene>
<dbReference type="PANTHER" id="PTHR46384">
    <property type="entry name" value="MOTILE SPERM DOMAIN-CONTAINING PROTEIN 2"/>
    <property type="match status" value="1"/>
</dbReference>
<keyword evidence="1" id="KW-0812">Transmembrane</keyword>
<keyword evidence="1" id="KW-0472">Membrane</keyword>
<dbReference type="GO" id="GO:0012505">
    <property type="term" value="C:endomembrane system"/>
    <property type="evidence" value="ECO:0007669"/>
    <property type="project" value="TreeGrafter"/>
</dbReference>
<dbReference type="Gene3D" id="3.40.525.10">
    <property type="entry name" value="CRAL-TRIO lipid binding domain"/>
    <property type="match status" value="1"/>
</dbReference>
<evidence type="ECO:0000313" key="5">
    <source>
        <dbReference type="WBParaSite" id="TCNE_0000148401-mRNA-1"/>
    </source>
</evidence>
<evidence type="ECO:0000259" key="2">
    <source>
        <dbReference type="PROSITE" id="PS50191"/>
    </source>
</evidence>
<dbReference type="GO" id="GO:0140284">
    <property type="term" value="C:endoplasmic reticulum-endosome membrane contact site"/>
    <property type="evidence" value="ECO:0007669"/>
    <property type="project" value="TreeGrafter"/>
</dbReference>
<dbReference type="CDD" id="cd00170">
    <property type="entry name" value="SEC14"/>
    <property type="match status" value="1"/>
</dbReference>
<reference evidence="5" key="1">
    <citation type="submission" date="2016-06" db="UniProtKB">
        <authorList>
            <consortium name="WormBaseParasite"/>
        </authorList>
    </citation>
    <scope>IDENTIFICATION</scope>
</reference>
<evidence type="ECO:0000313" key="3">
    <source>
        <dbReference type="EMBL" id="VDM26251.1"/>
    </source>
</evidence>
<dbReference type="SUPFAM" id="SSF52087">
    <property type="entry name" value="CRAL/TRIO domain"/>
    <property type="match status" value="1"/>
</dbReference>
<dbReference type="InterPro" id="IPR053012">
    <property type="entry name" value="ER-organelle_contact"/>
</dbReference>
<dbReference type="PROSITE" id="PS50191">
    <property type="entry name" value="CRAL_TRIO"/>
    <property type="match status" value="1"/>
</dbReference>
<dbReference type="EMBL" id="UYWY01001135">
    <property type="protein sequence ID" value="VDM26251.1"/>
    <property type="molecule type" value="Genomic_DNA"/>
</dbReference>
<dbReference type="InterPro" id="IPR036865">
    <property type="entry name" value="CRAL-TRIO_dom_sf"/>
</dbReference>
<keyword evidence="4" id="KW-1185">Reference proteome</keyword>
<organism evidence="4 5">
    <name type="scientific">Toxocara canis</name>
    <name type="common">Canine roundworm</name>
    <dbReference type="NCBI Taxonomy" id="6265"/>
    <lineage>
        <taxon>Eukaryota</taxon>
        <taxon>Metazoa</taxon>
        <taxon>Ecdysozoa</taxon>
        <taxon>Nematoda</taxon>
        <taxon>Chromadorea</taxon>
        <taxon>Rhabditida</taxon>
        <taxon>Spirurina</taxon>
        <taxon>Ascaridomorpha</taxon>
        <taxon>Ascaridoidea</taxon>
        <taxon>Toxocaridae</taxon>
        <taxon>Toxocara</taxon>
    </lineage>
</organism>
<name>A0A183TZ15_TOXCA</name>
<reference evidence="3 4" key="2">
    <citation type="submission" date="2018-11" db="EMBL/GenBank/DDBJ databases">
        <authorList>
            <consortium name="Pathogen Informatics"/>
        </authorList>
    </citation>
    <scope>NUCLEOTIDE SEQUENCE [LARGE SCALE GENOMIC DNA]</scope>
</reference>
<feature type="domain" description="CRAL-TRIO" evidence="2">
    <location>
        <begin position="1"/>
        <end position="76"/>
    </location>
</feature>
<dbReference type="Proteomes" id="UP000050794">
    <property type="component" value="Unassembled WGS sequence"/>
</dbReference>
<dbReference type="PANTHER" id="PTHR46384:SF1">
    <property type="entry name" value="MOTILE SPERM DOMAIN-CONTAINING PROTEIN 2"/>
    <property type="match status" value="1"/>
</dbReference>
<protein>
    <submittedName>
        <fullName evidence="5">CRAL-TRIO domain-containing protein</fullName>
    </submittedName>
</protein>
<dbReference type="AlphaFoldDB" id="A0A183TZ15"/>
<proteinExistence type="predicted"/>
<dbReference type="Pfam" id="PF00650">
    <property type="entry name" value="CRAL_TRIO"/>
    <property type="match status" value="1"/>
</dbReference>
<evidence type="ECO:0000256" key="1">
    <source>
        <dbReference type="SAM" id="Phobius"/>
    </source>
</evidence>